<evidence type="ECO:0000259" key="1">
    <source>
        <dbReference type="Pfam" id="PF13439"/>
    </source>
</evidence>
<dbReference type="EMBL" id="CP000112">
    <property type="protein sequence ID" value="ABB37057.2"/>
    <property type="molecule type" value="Genomic_DNA"/>
</dbReference>
<keyword evidence="3" id="KW-1185">Reference proteome</keyword>
<dbReference type="PANTHER" id="PTHR12526">
    <property type="entry name" value="GLYCOSYLTRANSFERASE"/>
    <property type="match status" value="1"/>
</dbReference>
<dbReference type="STRING" id="207559.Dde_0256"/>
<dbReference type="KEGG" id="dde:Dde_0256"/>
<dbReference type="InterPro" id="IPR028098">
    <property type="entry name" value="Glyco_trans_4-like_N"/>
</dbReference>
<proteinExistence type="predicted"/>
<dbReference type="SUPFAM" id="SSF53756">
    <property type="entry name" value="UDP-Glycosyltransferase/glycogen phosphorylase"/>
    <property type="match status" value="1"/>
</dbReference>
<dbReference type="eggNOG" id="COG0438">
    <property type="taxonomic scope" value="Bacteria"/>
</dbReference>
<name>Q316T9_OLEA2</name>
<dbReference type="Proteomes" id="UP000002710">
    <property type="component" value="Chromosome"/>
</dbReference>
<dbReference type="AlphaFoldDB" id="Q316T9"/>
<reference evidence="2 3" key="1">
    <citation type="journal article" date="2011" name="J. Bacteriol.">
        <title>Complete genome sequence and updated annotation of Desulfovibrio alaskensis G20.</title>
        <authorList>
            <person name="Hauser L.J."/>
            <person name="Land M.L."/>
            <person name="Brown S.D."/>
            <person name="Larimer F."/>
            <person name="Keller K.L."/>
            <person name="Rapp-Giles B.J."/>
            <person name="Price M.N."/>
            <person name="Lin M."/>
            <person name="Bruce D.C."/>
            <person name="Detter J.C."/>
            <person name="Tapia R."/>
            <person name="Han C.S."/>
            <person name="Goodwin L.A."/>
            <person name="Cheng J.F."/>
            <person name="Pitluck S."/>
            <person name="Copeland A."/>
            <person name="Lucas S."/>
            <person name="Nolan M."/>
            <person name="Lapidus A.L."/>
            <person name="Palumbo A.V."/>
            <person name="Wall J.D."/>
        </authorList>
    </citation>
    <scope>NUCLEOTIDE SEQUENCE [LARGE SCALE GENOMIC DNA]</scope>
    <source>
        <strain evidence="3">ATCC BAA 1058 / DSM 17464 / G20</strain>
    </source>
</reference>
<accession>Q316T9</accession>
<dbReference type="Pfam" id="PF13439">
    <property type="entry name" value="Glyco_transf_4"/>
    <property type="match status" value="1"/>
</dbReference>
<sequence>MDMHIVLLDLGHELRGGQRQVFYLAQRLADSPEFSCVVAAPRNAPLLHMAADAGLPVLPLGGRRAWDPRTLYTLMRHLRGRTCILHTNDAHSAGLGAWLHSRSGGATRLLHTRRVSYPLRQGWRGRKYLLADAVVGVSAEIAQVMRDSGMPAEKVHVIHSGIDASLYTPRTTRQDGRLVIGMVGALTRQKGHDVFVRALGELYRGAAGTLPPWEARIIGSGPLFEPLLELARQEGVESRMACLGWQDSRVMMPGFDILAVPSVDGEGSSAVIKEGWAVGLPVIASDLASNLELVRHEDNGLAFANGDHGALARGIARLASDAGLCARLVQGGRQSLEEFTDVRMAGAYMRLYRSLLV</sequence>
<keyword evidence="2" id="KW-0808">Transferase</keyword>
<gene>
    <name evidence="2" type="ordered locus">Dde_0256</name>
</gene>
<feature type="domain" description="Glycosyltransferase subfamily 4-like N-terminal" evidence="1">
    <location>
        <begin position="16"/>
        <end position="165"/>
    </location>
</feature>
<evidence type="ECO:0000313" key="3">
    <source>
        <dbReference type="Proteomes" id="UP000002710"/>
    </source>
</evidence>
<dbReference type="CDD" id="cd03801">
    <property type="entry name" value="GT4_PimA-like"/>
    <property type="match status" value="1"/>
</dbReference>
<dbReference type="Pfam" id="PF13692">
    <property type="entry name" value="Glyco_trans_1_4"/>
    <property type="match status" value="1"/>
</dbReference>
<dbReference type="GO" id="GO:0016757">
    <property type="term" value="F:glycosyltransferase activity"/>
    <property type="evidence" value="ECO:0007669"/>
    <property type="project" value="UniProtKB-ARBA"/>
</dbReference>
<dbReference type="Gene3D" id="3.40.50.2000">
    <property type="entry name" value="Glycogen Phosphorylase B"/>
    <property type="match status" value="2"/>
</dbReference>
<organism evidence="2 3">
    <name type="scientific">Oleidesulfovibrio alaskensis (strain ATCC BAA-1058 / DSM 17464 / G20)</name>
    <name type="common">Desulfovibrio alaskensis</name>
    <dbReference type="NCBI Taxonomy" id="207559"/>
    <lineage>
        <taxon>Bacteria</taxon>
        <taxon>Pseudomonadati</taxon>
        <taxon>Thermodesulfobacteriota</taxon>
        <taxon>Desulfovibrionia</taxon>
        <taxon>Desulfovibrionales</taxon>
        <taxon>Desulfovibrionaceae</taxon>
        <taxon>Oleidesulfovibrio</taxon>
    </lineage>
</organism>
<dbReference type="HOGENOM" id="CLU_009583_0_4_7"/>
<evidence type="ECO:0000313" key="2">
    <source>
        <dbReference type="EMBL" id="ABB37057.2"/>
    </source>
</evidence>
<protein>
    <submittedName>
        <fullName evidence="2">Glycosyl transferase group 1</fullName>
    </submittedName>
</protein>